<dbReference type="SUPFAM" id="SSF103481">
    <property type="entry name" value="Multidrug resistance efflux transporter EmrE"/>
    <property type="match status" value="2"/>
</dbReference>
<feature type="transmembrane region" description="Helical" evidence="6">
    <location>
        <begin position="179"/>
        <end position="198"/>
    </location>
</feature>
<dbReference type="PANTHER" id="PTHR32322">
    <property type="entry name" value="INNER MEMBRANE TRANSPORTER"/>
    <property type="match status" value="1"/>
</dbReference>
<dbReference type="InterPro" id="IPR037185">
    <property type="entry name" value="EmrE-like"/>
</dbReference>
<feature type="transmembrane region" description="Helical" evidence="6">
    <location>
        <begin position="265"/>
        <end position="284"/>
    </location>
</feature>
<keyword evidence="3 6" id="KW-0812">Transmembrane</keyword>
<accession>A0A1Y5PQW9</accession>
<reference evidence="8" key="1">
    <citation type="submission" date="2016-03" db="EMBL/GenBank/DDBJ databases">
        <authorList>
            <person name="Ploux O."/>
        </authorList>
    </citation>
    <scope>NUCLEOTIDE SEQUENCE</scope>
    <source>
        <strain evidence="8">UC10</strain>
    </source>
</reference>
<evidence type="ECO:0000259" key="7">
    <source>
        <dbReference type="Pfam" id="PF00892"/>
    </source>
</evidence>
<dbReference type="EMBL" id="FLQS01000050">
    <property type="protein sequence ID" value="SBS78298.1"/>
    <property type="molecule type" value="Genomic_DNA"/>
</dbReference>
<comment type="similarity">
    <text evidence="2">Belongs to the EamA transporter family.</text>
</comment>
<comment type="subcellular location">
    <subcellularLocation>
        <location evidence="1">Membrane</location>
        <topology evidence="1">Multi-pass membrane protein</topology>
    </subcellularLocation>
</comment>
<protein>
    <recommendedName>
        <fullName evidence="7">EamA domain-containing protein</fullName>
    </recommendedName>
</protein>
<dbReference type="InterPro" id="IPR050638">
    <property type="entry name" value="AA-Vitamin_Transporters"/>
</dbReference>
<sequence>MVVVTARGWVLFAAMSVIWGIPYLLIKVAVDEVSVPVLVFTRSAVGAVLLLPLALSREARTLLRRHWKAVAGFAFFEMIAAWLLLSDAERHLTSSLTGLLIAAAPIIAAVLDRLTGGERLGPLRMAGLGIGLAGVAVLAGPGLSAGGAWPVIEVLLTATCYAIAPLIAARYLADVPGPALTSACLGLAALVYLTPAALTWPRHALTGHAYAAIAALAGICTALAFVVFFALIREVGATRALLFTYVNPAVALIAGVALLSEPLTWFHIAGLMLILTGSVVASRVTSSRVAAQNPSENIAHE</sequence>
<feature type="domain" description="EamA" evidence="7">
    <location>
        <begin position="8"/>
        <end position="138"/>
    </location>
</feature>
<feature type="domain" description="EamA" evidence="7">
    <location>
        <begin position="151"/>
        <end position="282"/>
    </location>
</feature>
<proteinExistence type="inferred from homology"/>
<feature type="transmembrane region" description="Helical" evidence="6">
    <location>
        <begin position="210"/>
        <end position="232"/>
    </location>
</feature>
<feature type="transmembrane region" description="Helical" evidence="6">
    <location>
        <begin position="91"/>
        <end position="111"/>
    </location>
</feature>
<feature type="transmembrane region" description="Helical" evidence="6">
    <location>
        <begin position="35"/>
        <end position="55"/>
    </location>
</feature>
<feature type="transmembrane region" description="Helical" evidence="6">
    <location>
        <begin position="239"/>
        <end position="259"/>
    </location>
</feature>
<evidence type="ECO:0000256" key="4">
    <source>
        <dbReference type="ARBA" id="ARBA00022989"/>
    </source>
</evidence>
<feature type="transmembrane region" description="Helical" evidence="6">
    <location>
        <begin position="9"/>
        <end position="29"/>
    </location>
</feature>
<dbReference type="Pfam" id="PF00892">
    <property type="entry name" value="EamA"/>
    <property type="match status" value="2"/>
</dbReference>
<dbReference type="AlphaFoldDB" id="A0A1Y5PQW9"/>
<feature type="transmembrane region" description="Helical" evidence="6">
    <location>
        <begin position="123"/>
        <end position="143"/>
    </location>
</feature>
<dbReference type="PANTHER" id="PTHR32322:SF2">
    <property type="entry name" value="EAMA DOMAIN-CONTAINING PROTEIN"/>
    <property type="match status" value="1"/>
</dbReference>
<evidence type="ECO:0000256" key="2">
    <source>
        <dbReference type="ARBA" id="ARBA00007362"/>
    </source>
</evidence>
<evidence type="ECO:0000256" key="1">
    <source>
        <dbReference type="ARBA" id="ARBA00004141"/>
    </source>
</evidence>
<evidence type="ECO:0000256" key="3">
    <source>
        <dbReference type="ARBA" id="ARBA00022692"/>
    </source>
</evidence>
<evidence type="ECO:0000313" key="8">
    <source>
        <dbReference type="EMBL" id="SBS78298.1"/>
    </source>
</evidence>
<dbReference type="GO" id="GO:0016020">
    <property type="term" value="C:membrane"/>
    <property type="evidence" value="ECO:0007669"/>
    <property type="project" value="UniProtKB-SubCell"/>
</dbReference>
<dbReference type="InterPro" id="IPR000620">
    <property type="entry name" value="EamA_dom"/>
</dbReference>
<evidence type="ECO:0000256" key="5">
    <source>
        <dbReference type="ARBA" id="ARBA00023136"/>
    </source>
</evidence>
<name>A0A1Y5PQW9_9MYCO</name>
<keyword evidence="4 6" id="KW-1133">Transmembrane helix</keyword>
<gene>
    <name evidence="8" type="ORF">MHPYR_540033</name>
</gene>
<keyword evidence="5 6" id="KW-0472">Membrane</keyword>
<feature type="transmembrane region" description="Helical" evidence="6">
    <location>
        <begin position="67"/>
        <end position="85"/>
    </location>
</feature>
<feature type="transmembrane region" description="Helical" evidence="6">
    <location>
        <begin position="149"/>
        <end position="172"/>
    </location>
</feature>
<organism evidence="8">
    <name type="scientific">uncultured Mycobacterium sp</name>
    <dbReference type="NCBI Taxonomy" id="171292"/>
    <lineage>
        <taxon>Bacteria</taxon>
        <taxon>Bacillati</taxon>
        <taxon>Actinomycetota</taxon>
        <taxon>Actinomycetes</taxon>
        <taxon>Mycobacteriales</taxon>
        <taxon>Mycobacteriaceae</taxon>
        <taxon>Mycobacterium</taxon>
        <taxon>environmental samples</taxon>
    </lineage>
</organism>
<evidence type="ECO:0000256" key="6">
    <source>
        <dbReference type="SAM" id="Phobius"/>
    </source>
</evidence>